<name>W4KJM6_HETIT</name>
<feature type="region of interest" description="Disordered" evidence="1">
    <location>
        <begin position="1"/>
        <end position="67"/>
    </location>
</feature>
<keyword evidence="3" id="KW-1185">Reference proteome</keyword>
<gene>
    <name evidence="2" type="ORF">HETIRDRAFT_470555</name>
</gene>
<evidence type="ECO:0000313" key="2">
    <source>
        <dbReference type="EMBL" id="ETW85520.1"/>
    </source>
</evidence>
<organism evidence="2 3">
    <name type="scientific">Heterobasidion irregulare (strain TC 32-1)</name>
    <dbReference type="NCBI Taxonomy" id="747525"/>
    <lineage>
        <taxon>Eukaryota</taxon>
        <taxon>Fungi</taxon>
        <taxon>Dikarya</taxon>
        <taxon>Basidiomycota</taxon>
        <taxon>Agaricomycotina</taxon>
        <taxon>Agaricomycetes</taxon>
        <taxon>Russulales</taxon>
        <taxon>Bondarzewiaceae</taxon>
        <taxon>Heterobasidion</taxon>
        <taxon>Heterobasidion annosum species complex</taxon>
    </lineage>
</organism>
<dbReference type="KEGG" id="hir:HETIRDRAFT_470555"/>
<dbReference type="EMBL" id="KI925455">
    <property type="protein sequence ID" value="ETW85520.1"/>
    <property type="molecule type" value="Genomic_DNA"/>
</dbReference>
<evidence type="ECO:0000256" key="1">
    <source>
        <dbReference type="SAM" id="MobiDB-lite"/>
    </source>
</evidence>
<dbReference type="InParanoid" id="W4KJM6"/>
<sequence>MGSASSKAARTLPKSVAKLPPSWAGARAPGLTDALPAGAHESQTQRPPLASETRNEAIERDARDPQLLANLSRLGPVKVDHHMQTVRTTEYVNQAFRSRAQSETEAALTRMPKNRLLAASLADLLEERRFVTTRGELEELAGKYGVDVEKLESVARFVNSPSVDEKDIVRVVESNGDEVVTMMASWKDPVIVNDPNARIASG</sequence>
<evidence type="ECO:0000313" key="3">
    <source>
        <dbReference type="Proteomes" id="UP000030671"/>
    </source>
</evidence>
<dbReference type="OrthoDB" id="4085451at2759"/>
<accession>W4KJM6</accession>
<reference evidence="2 3" key="1">
    <citation type="journal article" date="2012" name="New Phytol.">
        <title>Insight into trade-off between wood decay and parasitism from the genome of a fungal forest pathogen.</title>
        <authorList>
            <person name="Olson A."/>
            <person name="Aerts A."/>
            <person name="Asiegbu F."/>
            <person name="Belbahri L."/>
            <person name="Bouzid O."/>
            <person name="Broberg A."/>
            <person name="Canback B."/>
            <person name="Coutinho P.M."/>
            <person name="Cullen D."/>
            <person name="Dalman K."/>
            <person name="Deflorio G."/>
            <person name="van Diepen L.T."/>
            <person name="Dunand C."/>
            <person name="Duplessis S."/>
            <person name="Durling M."/>
            <person name="Gonthier P."/>
            <person name="Grimwood J."/>
            <person name="Fossdal C.G."/>
            <person name="Hansson D."/>
            <person name="Henrissat B."/>
            <person name="Hietala A."/>
            <person name="Himmelstrand K."/>
            <person name="Hoffmeister D."/>
            <person name="Hogberg N."/>
            <person name="James T.Y."/>
            <person name="Karlsson M."/>
            <person name="Kohler A."/>
            <person name="Kues U."/>
            <person name="Lee Y.H."/>
            <person name="Lin Y.C."/>
            <person name="Lind M."/>
            <person name="Lindquist E."/>
            <person name="Lombard V."/>
            <person name="Lucas S."/>
            <person name="Lunden K."/>
            <person name="Morin E."/>
            <person name="Murat C."/>
            <person name="Park J."/>
            <person name="Raffaello T."/>
            <person name="Rouze P."/>
            <person name="Salamov A."/>
            <person name="Schmutz J."/>
            <person name="Solheim H."/>
            <person name="Stahlberg J."/>
            <person name="Velez H."/>
            <person name="de Vries R.P."/>
            <person name="Wiebenga A."/>
            <person name="Woodward S."/>
            <person name="Yakovlev I."/>
            <person name="Garbelotto M."/>
            <person name="Martin F."/>
            <person name="Grigoriev I.V."/>
            <person name="Stenlid J."/>
        </authorList>
    </citation>
    <scope>NUCLEOTIDE SEQUENCE [LARGE SCALE GENOMIC DNA]</scope>
    <source>
        <strain evidence="2 3">TC 32-1</strain>
    </source>
</reference>
<dbReference type="RefSeq" id="XP_009542372.1">
    <property type="nucleotide sequence ID" value="XM_009544077.1"/>
</dbReference>
<feature type="compositionally biased region" description="Basic and acidic residues" evidence="1">
    <location>
        <begin position="53"/>
        <end position="64"/>
    </location>
</feature>
<dbReference type="Proteomes" id="UP000030671">
    <property type="component" value="Unassembled WGS sequence"/>
</dbReference>
<dbReference type="AlphaFoldDB" id="W4KJM6"/>
<protein>
    <submittedName>
        <fullName evidence="2">Uncharacterized protein</fullName>
    </submittedName>
</protein>
<dbReference type="eggNOG" id="ENOG502SAY0">
    <property type="taxonomic scope" value="Eukaryota"/>
</dbReference>
<proteinExistence type="predicted"/>
<dbReference type="GeneID" id="20677351"/>
<dbReference type="HOGENOM" id="CLU_095043_0_0_1"/>